<dbReference type="Pfam" id="PF01844">
    <property type="entry name" value="HNH"/>
    <property type="match status" value="1"/>
</dbReference>
<dbReference type="AlphaFoldDB" id="A0A2U3LQH1"/>
<dbReference type="NCBIfam" id="NF040563">
    <property type="entry name" value="guided_IscB"/>
    <property type="match status" value="1"/>
</dbReference>
<dbReference type="InterPro" id="IPR003615">
    <property type="entry name" value="HNH_nuc"/>
</dbReference>
<sequence length="411" mass="47610">MLVYILNRSGKPLMPCSASKARRLLKANKANVIKIEPFTIQLLYGSSGYKQEITLGVDAGSKVIGLSATTESKELYSAEVQLRSDIVDLLSTRRQNRRTRRNRLRYRKPRFLNRVKSKNKGWLAPSIENKIQTHLTVVGNVYKILPISKVIVEVASFDIQKIKNPNISGTDYQQGEMMDFWNVREYVLFRDSHKCHGKKGCKNKILNVHHIESRKTGGNCPSNLITLCEECHNDYHKGKLNLNLKRGQGFKDAVFMGIMRWSFYNKLKELYHKVSLTYGYITKNTRIRNELPKEHRVDALCISSNPQAKRLDYFYFSKKVRCHNRQIHKANILKGGIKKLNQAQFEVKGFRLFDKIQYQSKLYYIFGRRNSGFFDIRTLDGTKVNKGSVNCKSFKLIEKRKSLLTERRTAG</sequence>
<dbReference type="CDD" id="cd00085">
    <property type="entry name" value="HNHc"/>
    <property type="match status" value="1"/>
</dbReference>
<proteinExistence type="predicted"/>
<name>A0A2U3LQH1_9FIRM</name>
<dbReference type="GO" id="GO:0003676">
    <property type="term" value="F:nucleic acid binding"/>
    <property type="evidence" value="ECO:0007669"/>
    <property type="project" value="InterPro"/>
</dbReference>
<accession>A0A2U3LQH1</accession>
<dbReference type="SMART" id="SM00507">
    <property type="entry name" value="HNHc"/>
    <property type="match status" value="1"/>
</dbReference>
<protein>
    <submittedName>
        <fullName evidence="2">HNH endonuclease</fullName>
    </submittedName>
</protein>
<dbReference type="InterPro" id="IPR047693">
    <property type="entry name" value="RNA-guided_IscB-like"/>
</dbReference>
<evidence type="ECO:0000313" key="2">
    <source>
        <dbReference type="EMBL" id="SPF54086.1"/>
    </source>
</evidence>
<gene>
    <name evidence="2" type="ORF">SBF1_7320001</name>
</gene>
<keyword evidence="2" id="KW-0378">Hydrolase</keyword>
<dbReference type="EMBL" id="OMOF01000704">
    <property type="protein sequence ID" value="SPF54086.1"/>
    <property type="molecule type" value="Genomic_DNA"/>
</dbReference>
<dbReference type="InterPro" id="IPR002711">
    <property type="entry name" value="HNH"/>
</dbReference>
<dbReference type="Proteomes" id="UP000238916">
    <property type="component" value="Unassembled WGS sequence"/>
</dbReference>
<evidence type="ECO:0000313" key="3">
    <source>
        <dbReference type="Proteomes" id="UP000238916"/>
    </source>
</evidence>
<dbReference type="GO" id="GO:0004519">
    <property type="term" value="F:endonuclease activity"/>
    <property type="evidence" value="ECO:0007669"/>
    <property type="project" value="UniProtKB-KW"/>
</dbReference>
<reference evidence="3" key="1">
    <citation type="submission" date="2018-02" db="EMBL/GenBank/DDBJ databases">
        <authorList>
            <person name="Hausmann B."/>
        </authorList>
    </citation>
    <scope>NUCLEOTIDE SEQUENCE [LARGE SCALE GENOMIC DNA]</scope>
    <source>
        <strain evidence="3">Peat soil MAG SbF1</strain>
    </source>
</reference>
<feature type="domain" description="HNH nuclease" evidence="1">
    <location>
        <begin position="182"/>
        <end position="233"/>
    </location>
</feature>
<dbReference type="OrthoDB" id="9779761at2"/>
<evidence type="ECO:0000259" key="1">
    <source>
        <dbReference type="SMART" id="SM00507"/>
    </source>
</evidence>
<keyword evidence="2" id="KW-0540">Nuclease</keyword>
<dbReference type="InterPro" id="IPR025938">
    <property type="entry name" value="RRXRR_dom"/>
</dbReference>
<organism evidence="2 3">
    <name type="scientific">Candidatus Desulfosporosinus infrequens</name>
    <dbReference type="NCBI Taxonomy" id="2043169"/>
    <lineage>
        <taxon>Bacteria</taxon>
        <taxon>Bacillati</taxon>
        <taxon>Bacillota</taxon>
        <taxon>Clostridia</taxon>
        <taxon>Eubacteriales</taxon>
        <taxon>Desulfitobacteriaceae</taxon>
        <taxon>Desulfosporosinus</taxon>
    </lineage>
</organism>
<dbReference type="Pfam" id="PF14239">
    <property type="entry name" value="RRXRR"/>
    <property type="match status" value="1"/>
</dbReference>
<dbReference type="GO" id="GO:0008270">
    <property type="term" value="F:zinc ion binding"/>
    <property type="evidence" value="ECO:0007669"/>
    <property type="project" value="InterPro"/>
</dbReference>
<keyword evidence="2" id="KW-0255">Endonuclease</keyword>